<evidence type="ECO:0000313" key="1">
    <source>
        <dbReference type="EMBL" id="MFO3667725.1"/>
    </source>
</evidence>
<protein>
    <submittedName>
        <fullName evidence="1">Uncharacterized protein</fullName>
    </submittedName>
</protein>
<dbReference type="Proteomes" id="UP001637994">
    <property type="component" value="Unassembled WGS sequence"/>
</dbReference>
<dbReference type="RefSeq" id="WP_410035878.1">
    <property type="nucleotide sequence ID" value="NZ_JBGMEF010000031.1"/>
</dbReference>
<evidence type="ECO:0000313" key="2">
    <source>
        <dbReference type="Proteomes" id="UP001637994"/>
    </source>
</evidence>
<sequence length="126" mass="14913">MLTIVLCNSLGQIKKSKSLKNYEILAEEKNMQDFFYDYRDNFSSLETYWLFDPYKDIELKKEYLEDIDIFAQSLYNFAKNLDLKEENIIIEKYNLSQRKIKTYGKKLKALARLAIEKNMTLAGLGD</sequence>
<reference evidence="1 2" key="1">
    <citation type="journal article" date="2025" name="Anaerobe">
        <title>Description of Anaerococcus kampingiae sp. nov., Anaerococcus groningensis sp. nov., Anaerococcus martiniensis sp. nov., and Anaerococcus cruorum sp. nov., isolated from human clinical specimens.</title>
        <authorList>
            <person name="Boiten K.E."/>
            <person name="Meijer J."/>
            <person name="van Wezel E.M."/>
            <person name="Veloo A.C.M."/>
        </authorList>
    </citation>
    <scope>NUCLEOTIDE SEQUENCE [LARGE SCALE GENOMIC DNA]</scope>
    <source>
        <strain evidence="1 2">ENR0874</strain>
    </source>
</reference>
<accession>A0ABW9MJ02</accession>
<dbReference type="EMBL" id="JBGMEF010000031">
    <property type="protein sequence ID" value="MFO3667725.1"/>
    <property type="molecule type" value="Genomic_DNA"/>
</dbReference>
<comment type="caution">
    <text evidence="1">The sequence shown here is derived from an EMBL/GenBank/DDBJ whole genome shotgun (WGS) entry which is preliminary data.</text>
</comment>
<name>A0ABW9MJ02_9FIRM</name>
<proteinExistence type="predicted"/>
<keyword evidence="2" id="KW-1185">Reference proteome</keyword>
<gene>
    <name evidence="1" type="ORF">ACCQ42_08080</name>
</gene>
<organism evidence="1 2">
    <name type="scientific">Anaerococcus kampingae</name>
    <dbReference type="NCBI Taxonomy" id="3115614"/>
    <lineage>
        <taxon>Bacteria</taxon>
        <taxon>Bacillati</taxon>
        <taxon>Bacillota</taxon>
        <taxon>Tissierellia</taxon>
        <taxon>Tissierellales</taxon>
        <taxon>Peptoniphilaceae</taxon>
        <taxon>Anaerococcus</taxon>
    </lineage>
</organism>